<dbReference type="Proteomes" id="UP000799444">
    <property type="component" value="Unassembled WGS sequence"/>
</dbReference>
<dbReference type="CDD" id="cd05353">
    <property type="entry name" value="hydroxyacyl-CoA-like_DH_SDR_c-like"/>
    <property type="match status" value="1"/>
</dbReference>
<dbReference type="Pfam" id="PF00106">
    <property type="entry name" value="adh_short"/>
    <property type="match status" value="2"/>
</dbReference>
<dbReference type="Gene3D" id="1.10.287.4290">
    <property type="match status" value="1"/>
</dbReference>
<dbReference type="SUPFAM" id="SSF51735">
    <property type="entry name" value="NAD(P)-binding Rossmann-fold domains"/>
    <property type="match status" value="2"/>
</dbReference>
<organism evidence="4 5">
    <name type="scientific">Polyplosphaeria fusca</name>
    <dbReference type="NCBI Taxonomy" id="682080"/>
    <lineage>
        <taxon>Eukaryota</taxon>
        <taxon>Fungi</taxon>
        <taxon>Dikarya</taxon>
        <taxon>Ascomycota</taxon>
        <taxon>Pezizomycotina</taxon>
        <taxon>Dothideomycetes</taxon>
        <taxon>Pleosporomycetidae</taxon>
        <taxon>Pleosporales</taxon>
        <taxon>Tetraplosphaeriaceae</taxon>
        <taxon>Polyplosphaeria</taxon>
    </lineage>
</organism>
<accession>A0A9P4UY61</accession>
<dbReference type="InterPro" id="IPR051687">
    <property type="entry name" value="Peroxisomal_Beta-Oxidation"/>
</dbReference>
<dbReference type="PANTHER" id="PTHR45024:SF2">
    <property type="entry name" value="SCP2 DOMAIN-CONTAINING PROTEIN"/>
    <property type="match status" value="1"/>
</dbReference>
<proteinExistence type="inferred from homology"/>
<comment type="caution">
    <text evidence="4">The sequence shown here is derived from an EMBL/GenBank/DDBJ whole genome shotgun (WGS) entry which is preliminary data.</text>
</comment>
<keyword evidence="5" id="KW-1185">Reference proteome</keyword>
<keyword evidence="3" id="KW-0560">Oxidoreductase</keyword>
<dbReference type="OrthoDB" id="3592703at2759"/>
<protein>
    <submittedName>
        <fullName evidence="4">Peroxisomal hydratase-dehydrogenase-epimerase</fullName>
    </submittedName>
</protein>
<dbReference type="AlphaFoldDB" id="A0A9P4UY61"/>
<dbReference type="InterPro" id="IPR036291">
    <property type="entry name" value="NAD(P)-bd_dom_sf"/>
</dbReference>
<dbReference type="InterPro" id="IPR002347">
    <property type="entry name" value="SDR_fam"/>
</dbReference>
<dbReference type="PRINTS" id="PR00081">
    <property type="entry name" value="GDHRDH"/>
</dbReference>
<dbReference type="GO" id="GO:0016491">
    <property type="term" value="F:oxidoreductase activity"/>
    <property type="evidence" value="ECO:0007669"/>
    <property type="project" value="UniProtKB-KW"/>
</dbReference>
<dbReference type="PANTHER" id="PTHR45024">
    <property type="entry name" value="DEHYDROGENASES, SHORT CHAIN"/>
    <property type="match status" value="1"/>
</dbReference>
<dbReference type="PROSITE" id="PS00061">
    <property type="entry name" value="ADH_SHORT"/>
    <property type="match status" value="1"/>
</dbReference>
<sequence length="570" mass="61187">MTELRFDDYVVVVTGAGGGLGRAHALTFGSRGAKVVVNDLGGGFNGDGSPKRSMADEVVKEIQKAGGTAVADYNNVIDGDNIIATAVEHFGTVHILVNNAGILRDVSFRNMKDKDWDLLQQVHMSGTFKTSRAAWPLMQKQRFGRIVNTASGAGTYGNFGQTNYCAAKAAIIGFTFALAEEGAQYNINANVLTPIAASRLTQTVMAPDLLAKLDPGFVAPIVPVLAHKTSTDTGRLFELGGGCITRFRWERSQGIEISAYANPLELLENWQNISDFSKPRYVRPVTSIVDSSTLPSAEKTANGLCEGKVAVVVTDASSFGFQTARTLTAAGATVLKSSITNGSDTVHETLQKFGRVDIIVLPSTYFTPSTLKAISDAEWTNVYDAYVRAAYKIIQPAWASMIKNKYGRIVIGTSEHGLYGVSNGAHFAAASYGVVGFMRALFREGMKYNIRVNALAQSPMQSKAQDDVAASLATCLCSDELDNSHTGGIYCVSGDKVSKVRWQRSFGCSFPTEKLFTSEDVLSKWEEVTAFDERADYPDSAADGMARILQNAGAGSAYAPKQAPKGNSKL</sequence>
<dbReference type="InterPro" id="IPR020904">
    <property type="entry name" value="Sc_DH/Rdtase_CS"/>
</dbReference>
<keyword evidence="2" id="KW-0521">NADP</keyword>
<dbReference type="Gene3D" id="3.40.50.720">
    <property type="entry name" value="NAD(P)-binding Rossmann-like Domain"/>
    <property type="match status" value="2"/>
</dbReference>
<evidence type="ECO:0000256" key="3">
    <source>
        <dbReference type="ARBA" id="ARBA00023002"/>
    </source>
</evidence>
<reference evidence="4" key="1">
    <citation type="journal article" date="2020" name="Stud. Mycol.">
        <title>101 Dothideomycetes genomes: a test case for predicting lifestyles and emergence of pathogens.</title>
        <authorList>
            <person name="Haridas S."/>
            <person name="Albert R."/>
            <person name="Binder M."/>
            <person name="Bloem J."/>
            <person name="Labutti K."/>
            <person name="Salamov A."/>
            <person name="Andreopoulos B."/>
            <person name="Baker S."/>
            <person name="Barry K."/>
            <person name="Bills G."/>
            <person name="Bluhm B."/>
            <person name="Cannon C."/>
            <person name="Castanera R."/>
            <person name="Culley D."/>
            <person name="Daum C."/>
            <person name="Ezra D."/>
            <person name="Gonzalez J."/>
            <person name="Henrissat B."/>
            <person name="Kuo A."/>
            <person name="Liang C."/>
            <person name="Lipzen A."/>
            <person name="Lutzoni F."/>
            <person name="Magnuson J."/>
            <person name="Mondo S."/>
            <person name="Nolan M."/>
            <person name="Ohm R."/>
            <person name="Pangilinan J."/>
            <person name="Park H.-J."/>
            <person name="Ramirez L."/>
            <person name="Alfaro M."/>
            <person name="Sun H."/>
            <person name="Tritt A."/>
            <person name="Yoshinaga Y."/>
            <person name="Zwiers L.-H."/>
            <person name="Turgeon B."/>
            <person name="Goodwin S."/>
            <person name="Spatafora J."/>
            <person name="Crous P."/>
            <person name="Grigoriev I."/>
        </authorList>
    </citation>
    <scope>NUCLEOTIDE SEQUENCE</scope>
    <source>
        <strain evidence="4">CBS 125425</strain>
    </source>
</reference>
<evidence type="ECO:0000256" key="2">
    <source>
        <dbReference type="ARBA" id="ARBA00022857"/>
    </source>
</evidence>
<name>A0A9P4UY61_9PLEO</name>
<comment type="similarity">
    <text evidence="1">Belongs to the short-chain dehydrogenases/reductases (SDR) family.</text>
</comment>
<dbReference type="EMBL" id="ML996203">
    <property type="protein sequence ID" value="KAF2731054.1"/>
    <property type="molecule type" value="Genomic_DNA"/>
</dbReference>
<evidence type="ECO:0000313" key="5">
    <source>
        <dbReference type="Proteomes" id="UP000799444"/>
    </source>
</evidence>
<evidence type="ECO:0000256" key="1">
    <source>
        <dbReference type="ARBA" id="ARBA00006484"/>
    </source>
</evidence>
<dbReference type="FunFam" id="3.40.50.720:FF:000084">
    <property type="entry name" value="Short-chain dehydrogenase reductase"/>
    <property type="match status" value="1"/>
</dbReference>
<evidence type="ECO:0000313" key="4">
    <source>
        <dbReference type="EMBL" id="KAF2731054.1"/>
    </source>
</evidence>
<dbReference type="PRINTS" id="PR00080">
    <property type="entry name" value="SDRFAMILY"/>
</dbReference>
<gene>
    <name evidence="4" type="ORF">EJ04DRAFT_584214</name>
</gene>